<comment type="caution">
    <text evidence="1">The sequence shown here is derived from an EMBL/GenBank/DDBJ whole genome shotgun (WGS) entry which is preliminary data.</text>
</comment>
<protein>
    <submittedName>
        <fullName evidence="1">11292_t:CDS:1</fullName>
    </submittedName>
</protein>
<evidence type="ECO:0000313" key="2">
    <source>
        <dbReference type="Proteomes" id="UP000789860"/>
    </source>
</evidence>
<dbReference type="EMBL" id="CAJVPM010030144">
    <property type="protein sequence ID" value="CAG8675728.1"/>
    <property type="molecule type" value="Genomic_DNA"/>
</dbReference>
<name>A0ACA9NVQ7_9GLOM</name>
<keyword evidence="2" id="KW-1185">Reference proteome</keyword>
<feature type="non-terminal residue" evidence="1">
    <location>
        <position position="237"/>
    </location>
</feature>
<proteinExistence type="predicted"/>
<gene>
    <name evidence="1" type="ORF">SCALOS_LOCUS9542</name>
</gene>
<evidence type="ECO:0000313" key="1">
    <source>
        <dbReference type="EMBL" id="CAG8675728.1"/>
    </source>
</evidence>
<reference evidence="1" key="1">
    <citation type="submission" date="2021-06" db="EMBL/GenBank/DDBJ databases">
        <authorList>
            <person name="Kallberg Y."/>
            <person name="Tangrot J."/>
            <person name="Rosling A."/>
        </authorList>
    </citation>
    <scope>NUCLEOTIDE SEQUENCE</scope>
    <source>
        <strain evidence="1">AU212A</strain>
    </source>
</reference>
<organism evidence="1 2">
    <name type="scientific">Scutellospora calospora</name>
    <dbReference type="NCBI Taxonomy" id="85575"/>
    <lineage>
        <taxon>Eukaryota</taxon>
        <taxon>Fungi</taxon>
        <taxon>Fungi incertae sedis</taxon>
        <taxon>Mucoromycota</taxon>
        <taxon>Glomeromycotina</taxon>
        <taxon>Glomeromycetes</taxon>
        <taxon>Diversisporales</taxon>
        <taxon>Gigasporaceae</taxon>
        <taxon>Scutellospora</taxon>
    </lineage>
</organism>
<sequence length="237" mass="29016">MSQQSLSDLSSEYSSEEFEKIESSYLYDQLQDLFYDGRDDNETIINTVFDFVRSNPEKYRFDINWWSVINDLKPQYELENEKDFILIKEEVYDTILGYSSVLEYYNTDDELKKYEEFDNFNYIVNREAMRLYRDSKQQAKLRRTCRLFNNVCLSYDINEVKHGFYEFVNEWKVLIYRFKLTKNKKHVWINLEDRAEKRELMRDKEVNYYCRGVNQNVYLYICELAKVEELHMKCCDL</sequence>
<dbReference type="Proteomes" id="UP000789860">
    <property type="component" value="Unassembled WGS sequence"/>
</dbReference>
<accession>A0ACA9NVQ7</accession>